<feature type="region of interest" description="Disordered" evidence="1">
    <location>
        <begin position="1"/>
        <end position="46"/>
    </location>
</feature>
<accession>A0A6J4NNL8</accession>
<protein>
    <submittedName>
        <fullName evidence="2">Methionine aminopeptidase</fullName>
        <ecNumber evidence="2">3.4.11.18</ecNumber>
    </submittedName>
</protein>
<feature type="non-terminal residue" evidence="2">
    <location>
        <position position="1"/>
    </location>
</feature>
<keyword evidence="2" id="KW-0378">Hydrolase</keyword>
<evidence type="ECO:0000313" key="2">
    <source>
        <dbReference type="EMBL" id="CAA9392866.1"/>
    </source>
</evidence>
<dbReference type="GO" id="GO:0004239">
    <property type="term" value="F:initiator methionyl aminopeptidase activity"/>
    <property type="evidence" value="ECO:0007669"/>
    <property type="project" value="UniProtKB-EC"/>
</dbReference>
<keyword evidence="2" id="KW-0031">Aminopeptidase</keyword>
<proteinExistence type="predicted"/>
<keyword evidence="2" id="KW-0645">Protease</keyword>
<feature type="non-terminal residue" evidence="2">
    <location>
        <position position="46"/>
    </location>
</feature>
<organism evidence="2">
    <name type="scientific">uncultured Nocardioides sp</name>
    <dbReference type="NCBI Taxonomy" id="198441"/>
    <lineage>
        <taxon>Bacteria</taxon>
        <taxon>Bacillati</taxon>
        <taxon>Actinomycetota</taxon>
        <taxon>Actinomycetes</taxon>
        <taxon>Propionibacteriales</taxon>
        <taxon>Nocardioidaceae</taxon>
        <taxon>Nocardioides</taxon>
        <taxon>environmental samples</taxon>
    </lineage>
</organism>
<reference evidence="2" key="1">
    <citation type="submission" date="2020-02" db="EMBL/GenBank/DDBJ databases">
        <authorList>
            <person name="Meier V. D."/>
        </authorList>
    </citation>
    <scope>NUCLEOTIDE SEQUENCE</scope>
    <source>
        <strain evidence="2">AVDCRST_MAG60</strain>
    </source>
</reference>
<dbReference type="EMBL" id="CADCUN010000176">
    <property type="protein sequence ID" value="CAA9392866.1"/>
    <property type="molecule type" value="Genomic_DNA"/>
</dbReference>
<dbReference type="AlphaFoldDB" id="A0A6J4NNL8"/>
<dbReference type="EC" id="3.4.11.18" evidence="2"/>
<evidence type="ECO:0000256" key="1">
    <source>
        <dbReference type="SAM" id="MobiDB-lite"/>
    </source>
</evidence>
<sequence>AARVRRQGGTGALHRLGGQGCGDHREDAGCRQAGGAGTRPRRLARR</sequence>
<name>A0A6J4NNL8_9ACTN</name>
<gene>
    <name evidence="2" type="ORF">AVDCRST_MAG60-1651</name>
</gene>